<protein>
    <submittedName>
        <fullName evidence="4">Raffinose/stachyose/melibiose transport system substrate-binding protein</fullName>
    </submittedName>
</protein>
<comment type="caution">
    <text evidence="4">The sequence shown here is derived from an EMBL/GenBank/DDBJ whole genome shotgun (WGS) entry which is preliminary data.</text>
</comment>
<proteinExistence type="inferred from homology"/>
<dbReference type="GO" id="GO:0042956">
    <property type="term" value="P:maltodextrin transmembrane transport"/>
    <property type="evidence" value="ECO:0007669"/>
    <property type="project" value="TreeGrafter"/>
</dbReference>
<dbReference type="PANTHER" id="PTHR30061:SF50">
    <property type="entry name" value="MALTOSE_MALTODEXTRIN-BINDING PERIPLASMIC PROTEIN"/>
    <property type="match status" value="1"/>
</dbReference>
<dbReference type="GO" id="GO:0055085">
    <property type="term" value="P:transmembrane transport"/>
    <property type="evidence" value="ECO:0007669"/>
    <property type="project" value="InterPro"/>
</dbReference>
<evidence type="ECO:0000256" key="3">
    <source>
        <dbReference type="ARBA" id="ARBA00022729"/>
    </source>
</evidence>
<name>A0AB73TA37_9FIRM</name>
<dbReference type="GO" id="GO:0015768">
    <property type="term" value="P:maltose transport"/>
    <property type="evidence" value="ECO:0007669"/>
    <property type="project" value="TreeGrafter"/>
</dbReference>
<dbReference type="GO" id="GO:0055052">
    <property type="term" value="C:ATP-binding cassette (ABC) transporter complex, substrate-binding subunit-containing"/>
    <property type="evidence" value="ECO:0007669"/>
    <property type="project" value="TreeGrafter"/>
</dbReference>
<evidence type="ECO:0000256" key="1">
    <source>
        <dbReference type="ARBA" id="ARBA00008520"/>
    </source>
</evidence>
<dbReference type="Pfam" id="PF01547">
    <property type="entry name" value="SBP_bac_1"/>
    <property type="match status" value="1"/>
</dbReference>
<gene>
    <name evidence="4" type="ORF">C7383_101356</name>
</gene>
<evidence type="ECO:0000313" key="4">
    <source>
        <dbReference type="EMBL" id="PWJ78979.1"/>
    </source>
</evidence>
<dbReference type="InterPro" id="IPR006061">
    <property type="entry name" value="SBP_1_CS"/>
</dbReference>
<dbReference type="PROSITE" id="PS01037">
    <property type="entry name" value="SBP_BACTERIAL_1"/>
    <property type="match status" value="1"/>
</dbReference>
<comment type="similarity">
    <text evidence="1">Belongs to the bacterial solute-binding protein 1 family.</text>
</comment>
<dbReference type="RefSeq" id="WP_109624412.1">
    <property type="nucleotide sequence ID" value="NZ_CABJAT010000001.1"/>
</dbReference>
<dbReference type="PANTHER" id="PTHR30061">
    <property type="entry name" value="MALTOSE-BINDING PERIPLASMIC PROTEIN"/>
    <property type="match status" value="1"/>
</dbReference>
<keyword evidence="2" id="KW-0813">Transport</keyword>
<keyword evidence="5" id="KW-1185">Reference proteome</keyword>
<keyword evidence="3" id="KW-0732">Signal</keyword>
<accession>A0AB73TA37</accession>
<organism evidence="4 5">
    <name type="scientific">Murimonas intestini</name>
    <dbReference type="NCBI Taxonomy" id="1337051"/>
    <lineage>
        <taxon>Bacteria</taxon>
        <taxon>Bacillati</taxon>
        <taxon>Bacillota</taxon>
        <taxon>Clostridia</taxon>
        <taxon>Lachnospirales</taxon>
        <taxon>Lachnospiraceae</taxon>
        <taxon>Murimonas</taxon>
    </lineage>
</organism>
<dbReference type="EMBL" id="QGGY01000001">
    <property type="protein sequence ID" value="PWJ78979.1"/>
    <property type="molecule type" value="Genomic_DNA"/>
</dbReference>
<reference evidence="4 5" key="1">
    <citation type="submission" date="2018-05" db="EMBL/GenBank/DDBJ databases">
        <authorList>
            <person name="Goeker M."/>
            <person name="Huntemann M."/>
            <person name="Clum A."/>
            <person name="Pillay M."/>
            <person name="Palaniappan K."/>
            <person name="Varghese N."/>
            <person name="Mikhailova N."/>
            <person name="Stamatis D."/>
            <person name="Reddy T."/>
            <person name="Daum C."/>
            <person name="Shapiro N."/>
            <person name="Ivanova N."/>
            <person name="Kyrpides N."/>
            <person name="Woyke T."/>
        </authorList>
    </citation>
    <scope>NUCLEOTIDE SEQUENCE [LARGE SCALE GENOMIC DNA]</scope>
    <source>
        <strain evidence="4 5">DSM 26524</strain>
    </source>
</reference>
<sequence>MKSKFAQRTAITVSILLATGTMFTGCGNPAKSSQKVTLQVLNYKREAVDILEELAADFEKENPDIHIQLDSPSDATNILKTRLVKEDPPDIAMIGGDRAYADFVDADIMVDLSDYAGLDKVQDVYLTMAKQLELRQKEGQYCVPFASNAAGVLYNRDMFKENGWEIPQTWNEFMSLCQTIRDSGTTPFYFMLKDSWTGITPWNALAANLTTPDIYTEVSLGDTTFTENYASSAHKMDELLEFSQSDPFAYGYNDGCTAFGNGESAMLLQGNWAIPQILSANPDINIGAFTLPVSDQAGETLLVSGIDFCFTVMRDENLEACEKFMDFMLRDENAARYYENQNAVACLKGDFEVPQSLSEMASYWEDGKVIDFPDHHYPAELPAADMLQGYLMNKDLDTFLNKFDNEWQKTNRDLIAILKEERNN</sequence>
<dbReference type="GO" id="GO:1901982">
    <property type="term" value="F:maltose binding"/>
    <property type="evidence" value="ECO:0007669"/>
    <property type="project" value="TreeGrafter"/>
</dbReference>
<dbReference type="InterPro" id="IPR006059">
    <property type="entry name" value="SBP"/>
</dbReference>
<dbReference type="Gene3D" id="3.40.190.10">
    <property type="entry name" value="Periplasmic binding protein-like II"/>
    <property type="match status" value="2"/>
</dbReference>
<dbReference type="SUPFAM" id="SSF53850">
    <property type="entry name" value="Periplasmic binding protein-like II"/>
    <property type="match status" value="1"/>
</dbReference>
<evidence type="ECO:0000313" key="5">
    <source>
        <dbReference type="Proteomes" id="UP000245412"/>
    </source>
</evidence>
<dbReference type="AlphaFoldDB" id="A0AB73TA37"/>
<dbReference type="PROSITE" id="PS51257">
    <property type="entry name" value="PROKAR_LIPOPROTEIN"/>
    <property type="match status" value="1"/>
</dbReference>
<evidence type="ECO:0000256" key="2">
    <source>
        <dbReference type="ARBA" id="ARBA00022448"/>
    </source>
</evidence>
<dbReference type="Proteomes" id="UP000245412">
    <property type="component" value="Unassembled WGS sequence"/>
</dbReference>